<dbReference type="InterPro" id="IPR016186">
    <property type="entry name" value="C-type_lectin-like/link_sf"/>
</dbReference>
<dbReference type="SUPFAM" id="SSF56436">
    <property type="entry name" value="C-type lectin-like"/>
    <property type="match status" value="1"/>
</dbReference>
<evidence type="ECO:0000313" key="1">
    <source>
        <dbReference type="EMBL" id="RUS70506.1"/>
    </source>
</evidence>
<dbReference type="Proteomes" id="UP000271974">
    <property type="component" value="Unassembled WGS sequence"/>
</dbReference>
<protein>
    <recommendedName>
        <fullName evidence="3">C-type lectin domain-containing protein</fullName>
    </recommendedName>
</protein>
<feature type="non-terminal residue" evidence="1">
    <location>
        <position position="227"/>
    </location>
</feature>
<dbReference type="AlphaFoldDB" id="A0A3S0Z6L9"/>
<proteinExistence type="predicted"/>
<dbReference type="InterPro" id="IPR016187">
    <property type="entry name" value="CTDL_fold"/>
</dbReference>
<sequence length="227" mass="24701">MPSCIPKKASPLPCRKGFKPVGTQCYRFVRDPVDWHSAALYCGAHGAGLARYDSYVDMSLDDFYKMVPKLILKLQAHNTTISCKAGASCDIPEGKVGLSVEVNDKTKAEECEGKVALSADMKNVLVKTGCSAEIFKVSVVDQKVYESPKPVVTWVGGNTKVLKVGERSGQTPYQVDAPRMAPAASNSTQGCFMALLHNGTKLDLQPNPDCNDKLPFICGYDNRVDYD</sequence>
<evidence type="ECO:0000313" key="2">
    <source>
        <dbReference type="Proteomes" id="UP000271974"/>
    </source>
</evidence>
<accession>A0A3S0Z6L9</accession>
<name>A0A3S0Z6L9_ELYCH</name>
<dbReference type="CDD" id="cd00037">
    <property type="entry name" value="CLECT"/>
    <property type="match status" value="1"/>
</dbReference>
<organism evidence="1 2">
    <name type="scientific">Elysia chlorotica</name>
    <name type="common">Eastern emerald elysia</name>
    <name type="synonym">Sea slug</name>
    <dbReference type="NCBI Taxonomy" id="188477"/>
    <lineage>
        <taxon>Eukaryota</taxon>
        <taxon>Metazoa</taxon>
        <taxon>Spiralia</taxon>
        <taxon>Lophotrochozoa</taxon>
        <taxon>Mollusca</taxon>
        <taxon>Gastropoda</taxon>
        <taxon>Heterobranchia</taxon>
        <taxon>Euthyneura</taxon>
        <taxon>Panpulmonata</taxon>
        <taxon>Sacoglossa</taxon>
        <taxon>Placobranchoidea</taxon>
        <taxon>Plakobranchidae</taxon>
        <taxon>Elysia</taxon>
    </lineage>
</organism>
<dbReference type="OrthoDB" id="2142683at2759"/>
<gene>
    <name evidence="1" type="ORF">EGW08_021731</name>
</gene>
<dbReference type="Gene3D" id="3.10.100.10">
    <property type="entry name" value="Mannose-Binding Protein A, subunit A"/>
    <property type="match status" value="1"/>
</dbReference>
<reference evidence="1 2" key="1">
    <citation type="submission" date="2019-01" db="EMBL/GenBank/DDBJ databases">
        <title>A draft genome assembly of the solar-powered sea slug Elysia chlorotica.</title>
        <authorList>
            <person name="Cai H."/>
            <person name="Li Q."/>
            <person name="Fang X."/>
            <person name="Li J."/>
            <person name="Curtis N.E."/>
            <person name="Altenburger A."/>
            <person name="Shibata T."/>
            <person name="Feng M."/>
            <person name="Maeda T."/>
            <person name="Schwartz J.A."/>
            <person name="Shigenobu S."/>
            <person name="Lundholm N."/>
            <person name="Nishiyama T."/>
            <person name="Yang H."/>
            <person name="Hasebe M."/>
            <person name="Li S."/>
            <person name="Pierce S.K."/>
            <person name="Wang J."/>
        </authorList>
    </citation>
    <scope>NUCLEOTIDE SEQUENCE [LARGE SCALE GENOMIC DNA]</scope>
    <source>
        <strain evidence="1">EC2010</strain>
        <tissue evidence="1">Whole organism of an adult</tissue>
    </source>
</reference>
<dbReference type="EMBL" id="RQTK01001393">
    <property type="protein sequence ID" value="RUS70506.1"/>
    <property type="molecule type" value="Genomic_DNA"/>
</dbReference>
<comment type="caution">
    <text evidence="1">The sequence shown here is derived from an EMBL/GenBank/DDBJ whole genome shotgun (WGS) entry which is preliminary data.</text>
</comment>
<evidence type="ECO:0008006" key="3">
    <source>
        <dbReference type="Google" id="ProtNLM"/>
    </source>
</evidence>
<keyword evidence="2" id="KW-1185">Reference proteome</keyword>